<dbReference type="AlphaFoldDB" id="A0A346NBM2"/>
<evidence type="ECO:0000313" key="1">
    <source>
        <dbReference type="EMBL" id="AXQ78417.1"/>
    </source>
</evidence>
<sequence length="108" mass="12478">MASDACITMTAIFFTRILGRVQFQQDTKGVQAHSKNKSLTVESLKTQGRAVFFAKRLARVHFLQKPVFTKNKNAQQDNLTTRCYDQTKTQAHRYRLEKYSKSRIYAAT</sequence>
<name>A0A346NBM2_9STRE</name>
<protein>
    <submittedName>
        <fullName evidence="1">Uncharacterized protein</fullName>
    </submittedName>
</protein>
<dbReference type="EMBL" id="CP031733">
    <property type="protein sequence ID" value="AXQ78417.1"/>
    <property type="molecule type" value="Genomic_DNA"/>
</dbReference>
<organism evidence="1 2">
    <name type="scientific">Streptococcus chenjunshii</name>
    <dbReference type="NCBI Taxonomy" id="2173853"/>
    <lineage>
        <taxon>Bacteria</taxon>
        <taxon>Bacillati</taxon>
        <taxon>Bacillota</taxon>
        <taxon>Bacilli</taxon>
        <taxon>Lactobacillales</taxon>
        <taxon>Streptococcaceae</taxon>
        <taxon>Streptococcus</taxon>
    </lineage>
</organism>
<dbReference type="KEGG" id="schj:DDV21_004650"/>
<dbReference type="RefSeq" id="WP_117287778.1">
    <property type="nucleotide sequence ID" value="NZ_QVQY01000024.1"/>
</dbReference>
<dbReference type="Proteomes" id="UP000246115">
    <property type="component" value="Chromosome"/>
</dbReference>
<accession>A0A346NBM2</accession>
<evidence type="ECO:0000313" key="2">
    <source>
        <dbReference type="Proteomes" id="UP000246115"/>
    </source>
</evidence>
<gene>
    <name evidence="1" type="ORF">DDV21_004650</name>
</gene>
<proteinExistence type="predicted"/>
<dbReference type="OrthoDB" id="9986515at2"/>
<reference evidence="2" key="1">
    <citation type="submission" date="2018-08" db="EMBL/GenBank/DDBJ databases">
        <title>Streptococcus chenjunshii sp. nov., isolated from stools sample of the Tibetan antelope in the Qinghai-Tibet plateau, China.</title>
        <authorList>
            <person name="Tian Z."/>
        </authorList>
    </citation>
    <scope>NUCLEOTIDE SEQUENCE [LARGE SCALE GENOMIC DNA]</scope>
    <source>
        <strain evidence="2">Z15</strain>
    </source>
</reference>